<proteinExistence type="predicted"/>
<dbReference type="RefSeq" id="YP_002302542.1">
    <property type="nucleotide sequence ID" value="NC_011523.1"/>
</dbReference>
<dbReference type="OrthoDB" id="39982at10239"/>
<reference evidence="1 2" key="1">
    <citation type="journal article" date="2008" name="Appl. Environ. Microbiol.">
        <title>Molecular characterization of a variant of Bacillus anthracis-specific phage AP50 with improved bacteriolytic activity.</title>
        <authorList>
            <person name="Sozhamannan S."/>
            <person name="McKinstry M."/>
            <person name="Lentz S.M."/>
            <person name="Jalasvuori M."/>
            <person name="McAfee F."/>
            <person name="Smith A."/>
            <person name="Dabbs J."/>
            <person name="Ackermann H.W."/>
            <person name="Bamford J.K."/>
            <person name="Mateczun A."/>
            <person name="Read T.D."/>
        </authorList>
    </citation>
    <scope>NUCLEOTIDE SEQUENCE</scope>
</reference>
<dbReference type="KEGG" id="vg:7018705"/>
<dbReference type="Proteomes" id="UP000002379">
    <property type="component" value="Segment"/>
</dbReference>
<dbReference type="GeneID" id="7018705"/>
<evidence type="ECO:0000313" key="2">
    <source>
        <dbReference type="Proteomes" id="UP000002379"/>
    </source>
</evidence>
<dbReference type="EMBL" id="EU408779">
    <property type="protein sequence ID" value="ACB54929.1"/>
    <property type="molecule type" value="Genomic_DNA"/>
</dbReference>
<evidence type="ECO:0000313" key="1">
    <source>
        <dbReference type="EMBL" id="ACB54929.1"/>
    </source>
</evidence>
<organism evidence="1 2">
    <name type="scientific">Bacillus phage AP50</name>
    <dbReference type="NCBI Taxonomy" id="2880538"/>
    <lineage>
        <taxon>Viruses</taxon>
        <taxon>Varidnaviria</taxon>
        <taxon>Bamfordvirae</taxon>
        <taxon>Preplasmiviricota</taxon>
        <taxon>Prepoliviricotina</taxon>
        <taxon>Tectiliviricetes</taxon>
        <taxon>Kalamavirales</taxon>
        <taxon>Tectiviridae</taxon>
        <taxon>Betatectivirus</taxon>
        <taxon>Betatectivirus AP50</taxon>
    </lineage>
</organism>
<sequence length="49" mass="5819">MTVLSMKVRYILNQWLMGGFKDSDLPTLVDRGHITEEQRTYFLSLKEEK</sequence>
<keyword evidence="2" id="KW-1185">Reference proteome</keyword>
<protein>
    <submittedName>
        <fullName evidence="1">Uncharacterized protein</fullName>
    </submittedName>
</protein>
<accession>B6RT62</accession>
<name>B6RT62_9VIRU</name>